<dbReference type="InterPro" id="IPR017927">
    <property type="entry name" value="FAD-bd_FR_type"/>
</dbReference>
<dbReference type="PROSITE" id="PS51384">
    <property type="entry name" value="FAD_FR"/>
    <property type="match status" value="1"/>
</dbReference>
<dbReference type="Gene3D" id="3.40.50.80">
    <property type="entry name" value="Nucleotide-binding domain of ferredoxin-NADP reductase (FNR) module"/>
    <property type="match status" value="1"/>
</dbReference>
<dbReference type="InterPro" id="IPR013113">
    <property type="entry name" value="SIP_FAD-bd"/>
</dbReference>
<proteinExistence type="predicted"/>
<evidence type="ECO:0000313" key="3">
    <source>
        <dbReference type="Proteomes" id="UP000199012"/>
    </source>
</evidence>
<dbReference type="Pfam" id="PF08021">
    <property type="entry name" value="FAD_binding_9"/>
    <property type="match status" value="1"/>
</dbReference>
<dbReference type="SUPFAM" id="SSF63380">
    <property type="entry name" value="Riboflavin synthase domain-like"/>
    <property type="match status" value="1"/>
</dbReference>
<dbReference type="InterPro" id="IPR017938">
    <property type="entry name" value="Riboflavin_synthase-like_b-brl"/>
</dbReference>
<evidence type="ECO:0000313" key="2">
    <source>
        <dbReference type="EMBL" id="SFB28521.1"/>
    </source>
</evidence>
<dbReference type="InterPro" id="IPR039374">
    <property type="entry name" value="SIP_fam"/>
</dbReference>
<name>A0A1I0ZSM0_9CELL</name>
<dbReference type="OrthoDB" id="3291337at2"/>
<dbReference type="AlphaFoldDB" id="A0A1I0ZSM0"/>
<dbReference type="InterPro" id="IPR039261">
    <property type="entry name" value="FNR_nucleotide-bd"/>
</dbReference>
<dbReference type="RefSeq" id="WP_090033775.1">
    <property type="nucleotide sequence ID" value="NZ_BONM01000009.1"/>
</dbReference>
<dbReference type="Gene3D" id="2.40.30.10">
    <property type="entry name" value="Translation factors"/>
    <property type="match status" value="1"/>
</dbReference>
<dbReference type="Pfam" id="PF04954">
    <property type="entry name" value="SIP"/>
    <property type="match status" value="1"/>
</dbReference>
<protein>
    <submittedName>
        <fullName evidence="2">NADPH-dependent ferric siderophore reductase, contains FAD-binding and SIP domains</fullName>
    </submittedName>
</protein>
<accession>A0A1I0ZSM0</accession>
<feature type="domain" description="FAD-binding FR-type" evidence="1">
    <location>
        <begin position="14"/>
        <end position="148"/>
    </location>
</feature>
<dbReference type="PANTHER" id="PTHR30157:SF0">
    <property type="entry name" value="NADPH-DEPENDENT FERRIC-CHELATE REDUCTASE"/>
    <property type="match status" value="1"/>
</dbReference>
<reference evidence="2 3" key="1">
    <citation type="submission" date="2016-10" db="EMBL/GenBank/DDBJ databases">
        <authorList>
            <person name="de Groot N.N."/>
        </authorList>
    </citation>
    <scope>NUCLEOTIDE SEQUENCE [LARGE SCALE GENOMIC DNA]</scope>
    <source>
        <strain evidence="2 3">CGMCC 4.6945</strain>
    </source>
</reference>
<organism evidence="2 3">
    <name type="scientific">Cellulomonas marina</name>
    <dbReference type="NCBI Taxonomy" id="988821"/>
    <lineage>
        <taxon>Bacteria</taxon>
        <taxon>Bacillati</taxon>
        <taxon>Actinomycetota</taxon>
        <taxon>Actinomycetes</taxon>
        <taxon>Micrococcales</taxon>
        <taxon>Cellulomonadaceae</taxon>
        <taxon>Cellulomonas</taxon>
    </lineage>
</organism>
<evidence type="ECO:0000259" key="1">
    <source>
        <dbReference type="PROSITE" id="PS51384"/>
    </source>
</evidence>
<dbReference type="EMBL" id="FOKA01000012">
    <property type="protein sequence ID" value="SFB28521.1"/>
    <property type="molecule type" value="Genomic_DNA"/>
</dbReference>
<dbReference type="Proteomes" id="UP000199012">
    <property type="component" value="Unassembled WGS sequence"/>
</dbReference>
<dbReference type="STRING" id="988821.SAMN05421867_112100"/>
<dbReference type="PANTHER" id="PTHR30157">
    <property type="entry name" value="FERRIC REDUCTASE, NADPH-DEPENDENT"/>
    <property type="match status" value="1"/>
</dbReference>
<sequence length="313" mass="34085">MTVTTATPSTHLPFRLFDVEVARVTQLCPSFRRLTFTGPDLHEFADNGFDQRIKFFLPLADRGYERLPRGGDWYAQWRDLPDDDRHPIRTYTVRAVRQASREVDVDVVLHGDLGPASRWAGAARPGDPLVILGPDALHGGPYGGVDFVPPPRADRLLLAGDETAVPAICSVLERLPRDARGEALLEVPCAGDVLPHDAPDGVTVRWLPRDGAAHGARLVPAVQAACARLMPGQAPVPAGLELEDVDVDHGILWEVPVDDQGAPLQHSAALYAWLAGEACAIKTLRRHLVATCGVDRRSVAFMGYWREGRSEGA</sequence>
<dbReference type="InterPro" id="IPR007037">
    <property type="entry name" value="SIP_rossman_dom"/>
</dbReference>
<gene>
    <name evidence="2" type="ORF">SAMN05421867_112100</name>
</gene>
<keyword evidence="3" id="KW-1185">Reference proteome</keyword>
<dbReference type="CDD" id="cd06193">
    <property type="entry name" value="siderophore_interacting"/>
    <property type="match status" value="1"/>
</dbReference>
<dbReference type="GO" id="GO:0016491">
    <property type="term" value="F:oxidoreductase activity"/>
    <property type="evidence" value="ECO:0007669"/>
    <property type="project" value="InterPro"/>
</dbReference>